<gene>
    <name evidence="1" type="ORF">LCGC14_2343260</name>
</gene>
<name>A0A0F9CB91_9ZZZZ</name>
<evidence type="ECO:0000313" key="1">
    <source>
        <dbReference type="EMBL" id="KKL46663.1"/>
    </source>
</evidence>
<organism evidence="1">
    <name type="scientific">marine sediment metagenome</name>
    <dbReference type="NCBI Taxonomy" id="412755"/>
    <lineage>
        <taxon>unclassified sequences</taxon>
        <taxon>metagenomes</taxon>
        <taxon>ecological metagenomes</taxon>
    </lineage>
</organism>
<dbReference type="AlphaFoldDB" id="A0A0F9CB91"/>
<proteinExistence type="predicted"/>
<sequence>MNYSPISFGEFPLQGAKFADEYGTIHSCSLQFISYDDTADLVALRLVEWVYDDDDVR</sequence>
<accession>A0A0F9CB91</accession>
<feature type="non-terminal residue" evidence="1">
    <location>
        <position position="57"/>
    </location>
</feature>
<dbReference type="EMBL" id="LAZR01033944">
    <property type="protein sequence ID" value="KKL46663.1"/>
    <property type="molecule type" value="Genomic_DNA"/>
</dbReference>
<protein>
    <submittedName>
        <fullName evidence="1">Uncharacterized protein</fullName>
    </submittedName>
</protein>
<reference evidence="1" key="1">
    <citation type="journal article" date="2015" name="Nature">
        <title>Complex archaea that bridge the gap between prokaryotes and eukaryotes.</title>
        <authorList>
            <person name="Spang A."/>
            <person name="Saw J.H."/>
            <person name="Jorgensen S.L."/>
            <person name="Zaremba-Niedzwiedzka K."/>
            <person name="Martijn J."/>
            <person name="Lind A.E."/>
            <person name="van Eijk R."/>
            <person name="Schleper C."/>
            <person name="Guy L."/>
            <person name="Ettema T.J."/>
        </authorList>
    </citation>
    <scope>NUCLEOTIDE SEQUENCE</scope>
</reference>
<comment type="caution">
    <text evidence="1">The sequence shown here is derived from an EMBL/GenBank/DDBJ whole genome shotgun (WGS) entry which is preliminary data.</text>
</comment>